<protein>
    <submittedName>
        <fullName evidence="2">Polysaccharide biosynthesis protein</fullName>
    </submittedName>
</protein>
<sequence length="492" mass="55617">MIGARAAGLYEGMTVYNISLLLGLFLFALKMVVTKYSLKEYAICAAFLLLSGIVYAKTGEKGLLVCFTMMLGMKGVSVMKVIKTGIIVAGVIVLTRVFTGTFGFVNGIYYPQEREGVGLMFRESLGYAHPNTLHMNVLMLTMLCMYFVSKALKGDKIRLLIYSVLALLFNLYIFQFSGSRTGLLGSIAFLIVNYWFSSLDRPRLFEKIVCYASYPIVCLMAIVMPELLYRVLPYETFDLIDRTFFTTRFSIARYFWENNSVSLFGIRLNNPHHLMKTYGLDMAHLYLFLQLGIVAFLVISALTMWFIHNSLKAGHMQELAVLMGMLFIGIWEPLLYNLGFKNFVYVFMGSMMLNSFQLELFSVKISSLTAKKLGRIVSIGVIAGICGMMLFYLCTNEPSALYGNREADETGKSLGMEAVYLTGEEVSDLQSKGDIFIGYVDDKTPMYQYDSHIAGMEYERRGLSVAVYLAMFIIMVQCLFEKRKISNRNGEK</sequence>
<dbReference type="Proteomes" id="UP000001299">
    <property type="component" value="Chromosome 1"/>
</dbReference>
<feature type="transmembrane region" description="Helical" evidence="1">
    <location>
        <begin position="373"/>
        <end position="393"/>
    </location>
</feature>
<dbReference type="eggNOG" id="ENOG5033R8C">
    <property type="taxonomic scope" value="Bacteria"/>
</dbReference>
<proteinExistence type="predicted"/>
<dbReference type="AlphaFoldDB" id="E0S060"/>
<organism evidence="2 3">
    <name type="scientific">Butyrivibrio proteoclasticus (strain ATCC 51982 / DSM 14932 / B316)</name>
    <name type="common">Clostridium proteoclasticum</name>
    <dbReference type="NCBI Taxonomy" id="515622"/>
    <lineage>
        <taxon>Bacteria</taxon>
        <taxon>Bacillati</taxon>
        <taxon>Bacillota</taxon>
        <taxon>Clostridia</taxon>
        <taxon>Lachnospirales</taxon>
        <taxon>Lachnospiraceae</taxon>
        <taxon>Butyrivibrio</taxon>
    </lineage>
</organism>
<feature type="transmembrane region" description="Helical" evidence="1">
    <location>
        <begin position="157"/>
        <end position="174"/>
    </location>
</feature>
<feature type="transmembrane region" description="Helical" evidence="1">
    <location>
        <begin position="285"/>
        <end position="307"/>
    </location>
</feature>
<feature type="transmembrane region" description="Helical" evidence="1">
    <location>
        <begin position="86"/>
        <end position="111"/>
    </location>
</feature>
<feature type="transmembrane region" description="Helical" evidence="1">
    <location>
        <begin position="180"/>
        <end position="196"/>
    </location>
</feature>
<evidence type="ECO:0000313" key="2">
    <source>
        <dbReference type="EMBL" id="ADL33261.1"/>
    </source>
</evidence>
<gene>
    <name evidence="2" type="ordered locus">bpr_I0515</name>
</gene>
<keyword evidence="1" id="KW-1133">Transmembrane helix</keyword>
<accession>E0S060</accession>
<dbReference type="KEGG" id="bpb:bpr_I0515"/>
<feature type="transmembrane region" description="Helical" evidence="1">
    <location>
        <begin position="319"/>
        <end position="336"/>
    </location>
</feature>
<feature type="transmembrane region" description="Helical" evidence="1">
    <location>
        <begin position="462"/>
        <end position="480"/>
    </location>
</feature>
<dbReference type="HOGENOM" id="CLU_527639_0_0_9"/>
<feature type="transmembrane region" description="Helical" evidence="1">
    <location>
        <begin position="40"/>
        <end position="56"/>
    </location>
</feature>
<keyword evidence="1" id="KW-0472">Membrane</keyword>
<dbReference type="EMBL" id="CP001810">
    <property type="protein sequence ID" value="ADL33261.1"/>
    <property type="molecule type" value="Genomic_DNA"/>
</dbReference>
<reference evidence="2 3" key="1">
    <citation type="journal article" date="2010" name="PLoS ONE">
        <title>The glycobiome of the rumen bacterium Butyrivibrio proteoclasticus B316(T) highlights adaptation to a polysaccharide-rich environment.</title>
        <authorList>
            <person name="Kelly W.J."/>
            <person name="Leahy S.C."/>
            <person name="Altermann E."/>
            <person name="Yeoman C.J."/>
            <person name="Dunne J.C."/>
            <person name="Kong Z."/>
            <person name="Pacheco D.M."/>
            <person name="Li D."/>
            <person name="Noel S.J."/>
            <person name="Moon C.D."/>
            <person name="Cookson A.L."/>
            <person name="Attwood G.T."/>
        </authorList>
    </citation>
    <scope>NUCLEOTIDE SEQUENCE [LARGE SCALE GENOMIC DNA]</scope>
    <source>
        <strain evidence="3">ATCC 51982 / DSM 14932 / B316</strain>
    </source>
</reference>
<keyword evidence="1" id="KW-0812">Transmembrane</keyword>
<feature type="transmembrane region" description="Helical" evidence="1">
    <location>
        <begin position="15"/>
        <end position="33"/>
    </location>
</feature>
<name>E0S060_BUTPB</name>
<keyword evidence="3" id="KW-1185">Reference proteome</keyword>
<feature type="transmembrane region" description="Helical" evidence="1">
    <location>
        <begin position="131"/>
        <end position="148"/>
    </location>
</feature>
<dbReference type="STRING" id="515622.bpr_I0515"/>
<evidence type="ECO:0000256" key="1">
    <source>
        <dbReference type="SAM" id="Phobius"/>
    </source>
</evidence>
<evidence type="ECO:0000313" key="3">
    <source>
        <dbReference type="Proteomes" id="UP000001299"/>
    </source>
</evidence>
<dbReference type="RefSeq" id="WP_013279918.1">
    <property type="nucleotide sequence ID" value="NC_014387.1"/>
</dbReference>